<dbReference type="PANTHER" id="PTHR45947">
    <property type="entry name" value="SULFOQUINOVOSYL TRANSFERASE SQD2"/>
    <property type="match status" value="1"/>
</dbReference>
<dbReference type="STRING" id="888060.HMPREF9081_0848"/>
<evidence type="ECO:0000259" key="1">
    <source>
        <dbReference type="Pfam" id="PF00534"/>
    </source>
</evidence>
<dbReference type="Proteomes" id="UP000004067">
    <property type="component" value="Unassembled WGS sequence"/>
</dbReference>
<sequence>MCFIQNVIAQVKPDVIYCHSTWAGVLGRFPFFFKKKRMRILYNAHGWAFTQDTSDWKKHLYAWVERLLAVRTDWIINVSQYEMCSAISYGIPETKMKRIYSGISSHREDVQEASPFDSSRINLLFVGRFDPQKGVDLLLSAMQNLTRKDVHLTLIGDSVLGGKDFSVADMDNVSSLGWISHDELPRYYFHCDAVVMPSRWEAFGLVAIEAMKYGKPVLVSPNGALPELVSSNINGYVIDFNNPNALNIVELDKEKLRTMGEQAEKIFHQKFDSTKMCQETRALYDAN</sequence>
<comment type="caution">
    <text evidence="3">The sequence shown here is derived from an EMBL/GenBank/DDBJ whole genome shotgun (WGS) entry which is preliminary data.</text>
</comment>
<dbReference type="GO" id="GO:0016757">
    <property type="term" value="F:glycosyltransferase activity"/>
    <property type="evidence" value="ECO:0007669"/>
    <property type="project" value="InterPro"/>
</dbReference>
<dbReference type="Gene3D" id="3.40.50.2000">
    <property type="entry name" value="Glycogen Phosphorylase B"/>
    <property type="match status" value="2"/>
</dbReference>
<dbReference type="HOGENOM" id="CLU_009583_0_1_9"/>
<dbReference type="AlphaFoldDB" id="F5RKR3"/>
<keyword evidence="3" id="KW-0808">Transferase</keyword>
<keyword evidence="4" id="KW-1185">Reference proteome</keyword>
<proteinExistence type="predicted"/>
<dbReference type="eggNOG" id="COG0438">
    <property type="taxonomic scope" value="Bacteria"/>
</dbReference>
<dbReference type="EMBL" id="AFHQ01000025">
    <property type="protein sequence ID" value="EGK60991.1"/>
    <property type="molecule type" value="Genomic_DNA"/>
</dbReference>
<dbReference type="InterPro" id="IPR028098">
    <property type="entry name" value="Glyco_trans_4-like_N"/>
</dbReference>
<feature type="domain" description="Glycosyl transferase family 1" evidence="1">
    <location>
        <begin position="108"/>
        <end position="264"/>
    </location>
</feature>
<name>F5RKR3_9FIRM</name>
<dbReference type="PANTHER" id="PTHR45947:SF3">
    <property type="entry name" value="SULFOQUINOVOSYL TRANSFERASE SQD2"/>
    <property type="match status" value="1"/>
</dbReference>
<evidence type="ECO:0000313" key="4">
    <source>
        <dbReference type="Proteomes" id="UP000004067"/>
    </source>
</evidence>
<dbReference type="SUPFAM" id="SSF53756">
    <property type="entry name" value="UDP-Glycosyltransferase/glycogen phosphorylase"/>
    <property type="match status" value="1"/>
</dbReference>
<protein>
    <submittedName>
        <fullName evidence="3">Glycosyltransferase</fullName>
    </submittedName>
</protein>
<dbReference type="InterPro" id="IPR050194">
    <property type="entry name" value="Glycosyltransferase_grp1"/>
</dbReference>
<gene>
    <name evidence="3" type="ORF">HMPREF9081_0848</name>
</gene>
<evidence type="ECO:0000259" key="2">
    <source>
        <dbReference type="Pfam" id="PF13439"/>
    </source>
</evidence>
<feature type="domain" description="Glycosyltransferase subfamily 4-like N-terminal" evidence="2">
    <location>
        <begin position="5"/>
        <end position="105"/>
    </location>
</feature>
<dbReference type="Pfam" id="PF00534">
    <property type="entry name" value="Glycos_transf_1"/>
    <property type="match status" value="1"/>
</dbReference>
<dbReference type="InterPro" id="IPR001296">
    <property type="entry name" value="Glyco_trans_1"/>
</dbReference>
<organism evidence="3 4">
    <name type="scientific">Centipeda periodontii DSM 2778</name>
    <dbReference type="NCBI Taxonomy" id="888060"/>
    <lineage>
        <taxon>Bacteria</taxon>
        <taxon>Bacillati</taxon>
        <taxon>Bacillota</taxon>
        <taxon>Negativicutes</taxon>
        <taxon>Selenomonadales</taxon>
        <taxon>Selenomonadaceae</taxon>
        <taxon>Centipeda</taxon>
    </lineage>
</organism>
<accession>F5RKR3</accession>
<reference evidence="3 4" key="1">
    <citation type="submission" date="2011-04" db="EMBL/GenBank/DDBJ databases">
        <authorList>
            <person name="Muzny D."/>
            <person name="Qin X."/>
            <person name="Deng J."/>
            <person name="Jiang H."/>
            <person name="Liu Y."/>
            <person name="Qu J."/>
            <person name="Song X.-Z."/>
            <person name="Zhang L."/>
            <person name="Thornton R."/>
            <person name="Coyle M."/>
            <person name="Francisco L."/>
            <person name="Jackson L."/>
            <person name="Javaid M."/>
            <person name="Korchina V."/>
            <person name="Kovar C."/>
            <person name="Mata R."/>
            <person name="Mathew T."/>
            <person name="Ngo R."/>
            <person name="Nguyen L."/>
            <person name="Nguyen N."/>
            <person name="Okwuonu G."/>
            <person name="Ongeri F."/>
            <person name="Pham C."/>
            <person name="Simmons D."/>
            <person name="Wilczek-Boney K."/>
            <person name="Hale W."/>
            <person name="Jakkamsetti A."/>
            <person name="Pham P."/>
            <person name="Ruth R."/>
            <person name="San Lucas F."/>
            <person name="Warren J."/>
            <person name="Zhang J."/>
            <person name="Zhao Z."/>
            <person name="Zhou C."/>
            <person name="Zhu D."/>
            <person name="Lee S."/>
            <person name="Bess C."/>
            <person name="Blankenburg K."/>
            <person name="Forbes L."/>
            <person name="Fu Q."/>
            <person name="Gubbala S."/>
            <person name="Hirani K."/>
            <person name="Jayaseelan J.C."/>
            <person name="Lara F."/>
            <person name="Munidasa M."/>
            <person name="Palculict T."/>
            <person name="Patil S."/>
            <person name="Pu L.-L."/>
            <person name="Saada N."/>
            <person name="Tang L."/>
            <person name="Weissenberger G."/>
            <person name="Zhu Y."/>
            <person name="Hemphill L."/>
            <person name="Shang Y."/>
            <person name="Youmans B."/>
            <person name="Ayvaz T."/>
            <person name="Ross M."/>
            <person name="Santibanez J."/>
            <person name="Aqrawi P."/>
            <person name="Gross S."/>
            <person name="Joshi V."/>
            <person name="Fowler G."/>
            <person name="Nazareth L."/>
            <person name="Reid J."/>
            <person name="Worley K."/>
            <person name="Petrosino J."/>
            <person name="Highlander S."/>
            <person name="Gibbs R."/>
        </authorList>
    </citation>
    <scope>NUCLEOTIDE SEQUENCE [LARGE SCALE GENOMIC DNA]</scope>
    <source>
        <strain evidence="3 4">DSM 2778</strain>
    </source>
</reference>
<dbReference type="Pfam" id="PF13439">
    <property type="entry name" value="Glyco_transf_4"/>
    <property type="match status" value="1"/>
</dbReference>
<evidence type="ECO:0000313" key="3">
    <source>
        <dbReference type="EMBL" id="EGK60991.1"/>
    </source>
</evidence>